<sequence>MGYGGFVNITNKTNDLIRIETTGSKCMNASGTWNEELLAPNNTYPRQYIEASASFFGGCSDTESYLDFVLAKLDVQTGKYIPLGTFQLYERMNNWSVENASTDIQFNTSKPGDQEVINITLT</sequence>
<gene>
    <name evidence="1" type="ORF">GQN54_04960</name>
</gene>
<keyword evidence="2" id="KW-1185">Reference proteome</keyword>
<evidence type="ECO:0000313" key="2">
    <source>
        <dbReference type="Proteomes" id="UP000470771"/>
    </source>
</evidence>
<name>A0A6N9NHS3_9FLAO</name>
<evidence type="ECO:0000313" key="1">
    <source>
        <dbReference type="EMBL" id="NBG65453.1"/>
    </source>
</evidence>
<proteinExistence type="predicted"/>
<accession>A0A6N9NHS3</accession>
<dbReference type="Proteomes" id="UP000470771">
    <property type="component" value="Unassembled WGS sequence"/>
</dbReference>
<dbReference type="AlphaFoldDB" id="A0A6N9NHS3"/>
<organism evidence="1 2">
    <name type="scientific">Acidiluteibacter ferrifornacis</name>
    <dbReference type="NCBI Taxonomy" id="2692424"/>
    <lineage>
        <taxon>Bacteria</taxon>
        <taxon>Pseudomonadati</taxon>
        <taxon>Bacteroidota</taxon>
        <taxon>Flavobacteriia</taxon>
        <taxon>Flavobacteriales</taxon>
        <taxon>Cryomorphaceae</taxon>
        <taxon>Acidiluteibacter</taxon>
    </lineage>
</organism>
<dbReference type="EMBL" id="WWNE01000005">
    <property type="protein sequence ID" value="NBG65453.1"/>
    <property type="molecule type" value="Genomic_DNA"/>
</dbReference>
<reference evidence="1 2" key="1">
    <citation type="submission" date="2019-12" db="EMBL/GenBank/DDBJ databases">
        <authorList>
            <person name="Zhao J."/>
        </authorList>
    </citation>
    <scope>NUCLEOTIDE SEQUENCE [LARGE SCALE GENOMIC DNA]</scope>
    <source>
        <strain evidence="1 2">S-15</strain>
    </source>
</reference>
<protein>
    <submittedName>
        <fullName evidence="1">Uncharacterized protein</fullName>
    </submittedName>
</protein>
<dbReference type="RefSeq" id="WP_160632410.1">
    <property type="nucleotide sequence ID" value="NZ_WWNE01000005.1"/>
</dbReference>
<comment type="caution">
    <text evidence="1">The sequence shown here is derived from an EMBL/GenBank/DDBJ whole genome shotgun (WGS) entry which is preliminary data.</text>
</comment>